<dbReference type="Proteomes" id="UP001163846">
    <property type="component" value="Unassembled WGS sequence"/>
</dbReference>
<comment type="caution">
    <text evidence="1">The sequence shown here is derived from an EMBL/GenBank/DDBJ whole genome shotgun (WGS) entry which is preliminary data.</text>
</comment>
<dbReference type="AlphaFoldDB" id="A0AA38PEU8"/>
<dbReference type="EMBL" id="MU806046">
    <property type="protein sequence ID" value="KAJ3841266.1"/>
    <property type="molecule type" value="Genomic_DNA"/>
</dbReference>
<protein>
    <submittedName>
        <fullName evidence="1">Uncharacterized protein</fullName>
    </submittedName>
</protein>
<keyword evidence="2" id="KW-1185">Reference proteome</keyword>
<reference evidence="1" key="1">
    <citation type="submission" date="2022-08" db="EMBL/GenBank/DDBJ databases">
        <authorList>
            <consortium name="DOE Joint Genome Institute"/>
            <person name="Min B."/>
            <person name="Riley R."/>
            <person name="Sierra-Patev S."/>
            <person name="Naranjo-Ortiz M."/>
            <person name="Looney B."/>
            <person name="Konkel Z."/>
            <person name="Slot J.C."/>
            <person name="Sakamoto Y."/>
            <person name="Steenwyk J.L."/>
            <person name="Rokas A."/>
            <person name="Carro J."/>
            <person name="Camarero S."/>
            <person name="Ferreira P."/>
            <person name="Molpeceres G."/>
            <person name="Ruiz-Duenas F.J."/>
            <person name="Serrano A."/>
            <person name="Henrissat B."/>
            <person name="Drula E."/>
            <person name="Hughes K.W."/>
            <person name="Mata J.L."/>
            <person name="Ishikawa N.K."/>
            <person name="Vargas-Isla R."/>
            <person name="Ushijima S."/>
            <person name="Smith C.A."/>
            <person name="Ahrendt S."/>
            <person name="Andreopoulos W."/>
            <person name="He G."/>
            <person name="Labutti K."/>
            <person name="Lipzen A."/>
            <person name="Ng V."/>
            <person name="Sandor L."/>
            <person name="Barry K."/>
            <person name="Martinez A.T."/>
            <person name="Xiao Y."/>
            <person name="Gibbons J.G."/>
            <person name="Terashima K."/>
            <person name="Hibbett D.S."/>
            <person name="Grigoriev I.V."/>
        </authorList>
    </citation>
    <scope>NUCLEOTIDE SEQUENCE</scope>
    <source>
        <strain evidence="1">TFB9207</strain>
    </source>
</reference>
<proteinExistence type="predicted"/>
<name>A0AA38PEU8_9AGAR</name>
<evidence type="ECO:0000313" key="1">
    <source>
        <dbReference type="EMBL" id="KAJ3841266.1"/>
    </source>
</evidence>
<organism evidence="1 2">
    <name type="scientific">Lentinula raphanica</name>
    <dbReference type="NCBI Taxonomy" id="153919"/>
    <lineage>
        <taxon>Eukaryota</taxon>
        <taxon>Fungi</taxon>
        <taxon>Dikarya</taxon>
        <taxon>Basidiomycota</taxon>
        <taxon>Agaricomycotina</taxon>
        <taxon>Agaricomycetes</taxon>
        <taxon>Agaricomycetidae</taxon>
        <taxon>Agaricales</taxon>
        <taxon>Marasmiineae</taxon>
        <taxon>Omphalotaceae</taxon>
        <taxon>Lentinula</taxon>
    </lineage>
</organism>
<gene>
    <name evidence="1" type="ORF">F5878DRAFT_639752</name>
</gene>
<evidence type="ECO:0000313" key="2">
    <source>
        <dbReference type="Proteomes" id="UP001163846"/>
    </source>
</evidence>
<sequence>MLQSNGLVYGIAIPDRILEEQEIFKQVFEELKTENAQIPTGERTQNETELRVSAYDDALEALAEKATQVLIALDPPRPRARYEIAVLSLDGSRMHSCLVLKRDVDPHTATSLFTEDELQQIYTAIGYERKPKVYQIA</sequence>
<accession>A0AA38PEU8</accession>